<dbReference type="InterPro" id="IPR013783">
    <property type="entry name" value="Ig-like_fold"/>
</dbReference>
<dbReference type="InParanoid" id="A9A3N3"/>
<gene>
    <name evidence="1" type="ordered locus">Nmar_1399</name>
</gene>
<dbReference type="eggNOG" id="arCOG08705">
    <property type="taxonomic scope" value="Archaea"/>
</dbReference>
<evidence type="ECO:0008006" key="3">
    <source>
        <dbReference type="Google" id="ProtNLM"/>
    </source>
</evidence>
<dbReference type="Proteomes" id="UP000000792">
    <property type="component" value="Chromosome"/>
</dbReference>
<dbReference type="EnsemblBacteria" id="ABX13295">
    <property type="protein sequence ID" value="ABX13295"/>
    <property type="gene ID" value="Nmar_1399"/>
</dbReference>
<protein>
    <recommendedName>
        <fullName evidence="3">Biofilm-associated protein</fullName>
    </recommendedName>
</protein>
<dbReference type="AlphaFoldDB" id="A9A3N3"/>
<name>A9A3N3_NITMS</name>
<evidence type="ECO:0000313" key="1">
    <source>
        <dbReference type="EMBL" id="ABX13295.1"/>
    </source>
</evidence>
<reference evidence="1 2" key="1">
    <citation type="journal article" date="2010" name="Proc. Natl. Acad. Sci. U.S.A.">
        <title>Nitrosopumilus maritimus genome reveals unique mechanisms for nitrification and autotrophy in globally distributed marine crenarchaea.</title>
        <authorList>
            <person name="Walker C.B."/>
            <person name="de la Torre J.R."/>
            <person name="Klotz M.G."/>
            <person name="Urakawa H."/>
            <person name="Pinel N."/>
            <person name="Arp D.J."/>
            <person name="Brochier-Armanet C."/>
            <person name="Chain P.S."/>
            <person name="Chan P.P."/>
            <person name="Gollabgir A."/>
            <person name="Hemp J."/>
            <person name="Hugler M."/>
            <person name="Karr E.A."/>
            <person name="Konneke M."/>
            <person name="Shin M."/>
            <person name="Lawton T.J."/>
            <person name="Lowe T."/>
            <person name="Martens-Habbena W."/>
            <person name="Sayavedra-Soto L.A."/>
            <person name="Lang D."/>
            <person name="Sievert S.M."/>
            <person name="Rosenzweig A.C."/>
            <person name="Manning G."/>
            <person name="Stahl D.A."/>
        </authorList>
    </citation>
    <scope>NUCLEOTIDE SEQUENCE [LARGE SCALE GENOMIC DNA]</scope>
    <source>
        <strain evidence="1 2">SCM1</strain>
    </source>
</reference>
<sequence>MTSLNIMNKSSMRGIFLSIVLLFSITLVSIPDNVYGQEINANSIGLEETVIIEFTNELDKEINTFRIWLGSGFNFESFKTEKGWLGEKTPQGVIIFTTSEPIKKGETVKFGIKTDTKNPGINWKAIDTKSEQQGMGKVLPEELPKVVENTEIKPVENIEDKPVETGILSDSVFRIIPEKPNIGSSIRVTGDNFGSSEEFDFYIDNSKIGSFVTDENGHFMTTMQIPENQNADRVDFKVKDSEGGEKKYSVRIEEIDNRIAEENVKLTIKGIPNVIHRGDFLEISGTGDPNSAVTAEITSPDGEIINARTAEIDAKGNWELAEPIVVALDTPFGKYSATITDGRESILKSWTVESDKIIIVAPNKLKFEPGEVMIFNGTALPNKPIEFILEDPQGKELFSDIIQIDESGHVEFEYATVQSSPKGTYTLIATQEKDTEFIFAGLGQLPTTPVNLEFDELNYNAGDTAIISITGKSSEIASLLIIDPSDKPKGDTVSIQLAPDGTAVYELDLTGFASGVYSAVVSKGTAQSTEIFTVGLQTGSGEIKINTTKLDYSPGDSILILGDTGENVLLTISLADPDGNIVKEKDTFSDKNGKISESTFRIPSDGKGGMWSINAKSGSNFHTIEIDVIATVTEGVQISVEEGINVPGVGDSMQIKIVGVSQTVQIEIIAADGTVIDSLEFVASSGGEINQPWIIPKDTAPGTYTIKVEDAFTSAEDTFEIS</sequence>
<dbReference type="KEGG" id="nmr:Nmar_1399"/>
<dbReference type="STRING" id="436308.Nmar_1399"/>
<dbReference type="Gene3D" id="2.60.40.1930">
    <property type="match status" value="1"/>
</dbReference>
<dbReference type="EMBL" id="CP000866">
    <property type="protein sequence ID" value="ABX13295.1"/>
    <property type="molecule type" value="Genomic_DNA"/>
</dbReference>
<evidence type="ECO:0000313" key="2">
    <source>
        <dbReference type="Proteomes" id="UP000000792"/>
    </source>
</evidence>
<keyword evidence="2" id="KW-1185">Reference proteome</keyword>
<dbReference type="Gene3D" id="2.60.40.10">
    <property type="entry name" value="Immunoglobulins"/>
    <property type="match status" value="1"/>
</dbReference>
<accession>A9A3N3</accession>
<proteinExistence type="predicted"/>
<organism evidence="1 2">
    <name type="scientific">Nitrosopumilus maritimus (strain SCM1)</name>
    <dbReference type="NCBI Taxonomy" id="436308"/>
    <lineage>
        <taxon>Archaea</taxon>
        <taxon>Nitrososphaerota</taxon>
        <taxon>Nitrososphaeria</taxon>
        <taxon>Nitrosopumilales</taxon>
        <taxon>Nitrosopumilaceae</taxon>
        <taxon>Nitrosopumilus</taxon>
    </lineage>
</organism>
<dbReference type="PhylomeDB" id="A9A3N3"/>
<dbReference type="HOGENOM" id="CLU_390105_0_0_2"/>